<name>A0A319B608_ASPVC</name>
<protein>
    <submittedName>
        <fullName evidence="1">Uncharacterized protein</fullName>
    </submittedName>
</protein>
<dbReference type="EMBL" id="KZ821629">
    <property type="protein sequence ID" value="PYH67759.1"/>
    <property type="molecule type" value="Genomic_DNA"/>
</dbReference>
<dbReference type="RefSeq" id="XP_025561553.1">
    <property type="nucleotide sequence ID" value="XM_025713122.1"/>
</dbReference>
<proteinExistence type="predicted"/>
<dbReference type="AlphaFoldDB" id="A0A319B608"/>
<dbReference type="GeneID" id="37217714"/>
<accession>A0A319B608</accession>
<evidence type="ECO:0000313" key="1">
    <source>
        <dbReference type="EMBL" id="PYH67759.1"/>
    </source>
</evidence>
<sequence>MPASLSVRKSLASAMQGGREVVAVGSKLALRCLYPFHYVSSLVLMFLISSVIQNEQANVFTHRFIPVDVFLDVYIVFKDT</sequence>
<evidence type="ECO:0000313" key="2">
    <source>
        <dbReference type="Proteomes" id="UP000248405"/>
    </source>
</evidence>
<dbReference type="Proteomes" id="UP000248405">
    <property type="component" value="Unassembled WGS sequence"/>
</dbReference>
<gene>
    <name evidence="1" type="ORF">BO88DRAFT_77402</name>
</gene>
<keyword evidence="2" id="KW-1185">Reference proteome</keyword>
<reference evidence="1" key="1">
    <citation type="submission" date="2016-12" db="EMBL/GenBank/DDBJ databases">
        <title>The genomes of Aspergillus section Nigri reveals drivers in fungal speciation.</title>
        <authorList>
            <consortium name="DOE Joint Genome Institute"/>
            <person name="Vesth T.C."/>
            <person name="Nybo J."/>
            <person name="Theobald S."/>
            <person name="Brandl J."/>
            <person name="Frisvad J.C."/>
            <person name="Nielsen K.F."/>
            <person name="Lyhne E.K."/>
            <person name="Kogle M.E."/>
            <person name="Kuo A."/>
            <person name="Riley R."/>
            <person name="Clum A."/>
            <person name="Nolan M."/>
            <person name="Lipzen A."/>
            <person name="Salamov A."/>
            <person name="Henrissat B."/>
            <person name="Wiebenga A."/>
            <person name="De Vries R.P."/>
            <person name="Grigoriev I.V."/>
            <person name="Mortensen U.H."/>
            <person name="Andersen M.R."/>
            <person name="Baker S.E."/>
        </authorList>
    </citation>
    <scope>NUCLEOTIDE SEQUENCE [LARGE SCALE GENOMIC DNA]</scope>
    <source>
        <strain evidence="1">CBS 113365</strain>
    </source>
</reference>
<organism evidence="1 2">
    <name type="scientific">Aspergillus vadensis (strain CBS 113365 / IMI 142717 / IBT 24658)</name>
    <dbReference type="NCBI Taxonomy" id="1448311"/>
    <lineage>
        <taxon>Eukaryota</taxon>
        <taxon>Fungi</taxon>
        <taxon>Dikarya</taxon>
        <taxon>Ascomycota</taxon>
        <taxon>Pezizomycotina</taxon>
        <taxon>Eurotiomycetes</taxon>
        <taxon>Eurotiomycetidae</taxon>
        <taxon>Eurotiales</taxon>
        <taxon>Aspergillaceae</taxon>
        <taxon>Aspergillus</taxon>
        <taxon>Aspergillus subgen. Circumdati</taxon>
    </lineage>
</organism>